<evidence type="ECO:0000259" key="3">
    <source>
        <dbReference type="PROSITE" id="PS51444"/>
    </source>
</evidence>
<dbReference type="Pfam" id="PF03998">
    <property type="entry name" value="Utp11"/>
    <property type="match status" value="1"/>
</dbReference>
<feature type="region of interest" description="Disordered" evidence="2">
    <location>
        <begin position="231"/>
        <end position="267"/>
    </location>
</feature>
<dbReference type="PANTHER" id="PTHR45857">
    <property type="entry name" value="FORMIN-LIKE PROTEIN"/>
    <property type="match status" value="1"/>
</dbReference>
<reference evidence="5" key="3">
    <citation type="submission" date="2016-06" db="UniProtKB">
        <authorList>
            <consortium name="WormBaseParasite"/>
        </authorList>
    </citation>
    <scope>IDENTIFICATION</scope>
</reference>
<feature type="compositionally biased region" description="Low complexity" evidence="2">
    <location>
        <begin position="55"/>
        <end position="64"/>
    </location>
</feature>
<dbReference type="InterPro" id="IPR015425">
    <property type="entry name" value="FH2_Formin"/>
</dbReference>
<evidence type="ECO:0000313" key="5">
    <source>
        <dbReference type="WBParaSite" id="GPLIN_001211000"/>
    </source>
</evidence>
<feature type="compositionally biased region" description="Gly residues" evidence="2">
    <location>
        <begin position="254"/>
        <end position="266"/>
    </location>
</feature>
<dbReference type="Pfam" id="PF02181">
    <property type="entry name" value="FH2"/>
    <property type="match status" value="1"/>
</dbReference>
<dbReference type="GO" id="GO:0006364">
    <property type="term" value="P:rRNA processing"/>
    <property type="evidence" value="ECO:0007669"/>
    <property type="project" value="InterPro"/>
</dbReference>
<reference evidence="4" key="2">
    <citation type="submission" date="2014-05" db="EMBL/GenBank/DDBJ databases">
        <title>The genome and life-stage specific transcriptomes of Globodera pallida elucidate key aspects of plant parasitism by a cyst nematode.</title>
        <authorList>
            <person name="Cotton J.A."/>
            <person name="Lilley C.J."/>
            <person name="Jones L.M."/>
            <person name="Kikuchi T."/>
            <person name="Reid A.J."/>
            <person name="Thorpe P."/>
            <person name="Tsai I.J."/>
            <person name="Beasley H."/>
            <person name="Blok V."/>
            <person name="Cock P.J.A."/>
            <person name="Van den Akker S.E."/>
            <person name="Holroyd N."/>
            <person name="Hunt M."/>
            <person name="Mantelin S."/>
            <person name="Naghra H."/>
            <person name="Pain A."/>
            <person name="Palomares-Rius J.E."/>
            <person name="Zarowiecki M."/>
            <person name="Berriman M."/>
            <person name="Jones J.T."/>
            <person name="Urwin P.E."/>
        </authorList>
    </citation>
    <scope>NUCLEOTIDE SEQUENCE [LARGE SCALE GENOMIC DNA]</scope>
    <source>
        <strain evidence="4">Lindley</strain>
    </source>
</reference>
<feature type="compositionally biased region" description="Polar residues" evidence="2">
    <location>
        <begin position="1"/>
        <end position="19"/>
    </location>
</feature>
<reference evidence="4" key="1">
    <citation type="submission" date="2013-12" db="EMBL/GenBank/DDBJ databases">
        <authorList>
            <person name="Aslett M."/>
        </authorList>
    </citation>
    <scope>NUCLEOTIDE SEQUENCE [LARGE SCALE GENOMIC DNA]</scope>
    <source>
        <strain evidence="4">Lindley</strain>
    </source>
</reference>
<dbReference type="InterPro" id="IPR043592">
    <property type="entry name" value="FMNL_animal"/>
</dbReference>
<organism evidence="4 5">
    <name type="scientific">Globodera pallida</name>
    <name type="common">Potato cyst nematode worm</name>
    <name type="synonym">Heterodera pallida</name>
    <dbReference type="NCBI Taxonomy" id="36090"/>
    <lineage>
        <taxon>Eukaryota</taxon>
        <taxon>Metazoa</taxon>
        <taxon>Ecdysozoa</taxon>
        <taxon>Nematoda</taxon>
        <taxon>Chromadorea</taxon>
        <taxon>Rhabditida</taxon>
        <taxon>Tylenchina</taxon>
        <taxon>Tylenchomorpha</taxon>
        <taxon>Tylenchoidea</taxon>
        <taxon>Heteroderidae</taxon>
        <taxon>Heteroderinae</taxon>
        <taxon>Globodera</taxon>
    </lineage>
</organism>
<dbReference type="InterPro" id="IPR007144">
    <property type="entry name" value="SSU_processome_Utp11"/>
</dbReference>
<dbReference type="Gene3D" id="3.30.160.60">
    <property type="entry name" value="Classic Zinc Finger"/>
    <property type="match status" value="1"/>
</dbReference>
<feature type="compositionally biased region" description="Basic and acidic residues" evidence="2">
    <location>
        <begin position="239"/>
        <end position="252"/>
    </location>
</feature>
<dbReference type="GO" id="GO:0016477">
    <property type="term" value="P:cell migration"/>
    <property type="evidence" value="ECO:0007669"/>
    <property type="project" value="TreeGrafter"/>
</dbReference>
<feature type="region of interest" description="Disordered" evidence="2">
    <location>
        <begin position="1"/>
        <end position="66"/>
    </location>
</feature>
<evidence type="ECO:0000256" key="2">
    <source>
        <dbReference type="SAM" id="MobiDB-lite"/>
    </source>
</evidence>
<feature type="region of interest" description="Disordered" evidence="2">
    <location>
        <begin position="361"/>
        <end position="453"/>
    </location>
</feature>
<proteinExistence type="inferred from homology"/>
<evidence type="ECO:0000256" key="1">
    <source>
        <dbReference type="ARBA" id="ARBA00023449"/>
    </source>
</evidence>
<dbReference type="GO" id="GO:0030866">
    <property type="term" value="P:cortical actin cytoskeleton organization"/>
    <property type="evidence" value="ECO:0007669"/>
    <property type="project" value="TreeGrafter"/>
</dbReference>
<comment type="similarity">
    <text evidence="1">Belongs to the formin homology family.</text>
</comment>
<evidence type="ECO:0000313" key="4">
    <source>
        <dbReference type="Proteomes" id="UP000050741"/>
    </source>
</evidence>
<name>A0A183CGV5_GLOPA</name>
<dbReference type="SUPFAM" id="SSF101447">
    <property type="entry name" value="Formin homology 2 domain (FH2 domain)"/>
    <property type="match status" value="1"/>
</dbReference>
<dbReference type="SMART" id="SM00498">
    <property type="entry name" value="FH2"/>
    <property type="match status" value="1"/>
</dbReference>
<dbReference type="WBParaSite" id="GPLIN_001211000">
    <property type="protein sequence ID" value="GPLIN_001211000"/>
    <property type="gene ID" value="GPLIN_001211000"/>
</dbReference>
<dbReference type="AlphaFoldDB" id="A0A183CGV5"/>
<protein>
    <submittedName>
        <fullName evidence="5">Probable U3 small nucleolar RNA-associated protein 11</fullName>
    </submittedName>
</protein>
<dbReference type="GO" id="GO:0051015">
    <property type="term" value="F:actin filament binding"/>
    <property type="evidence" value="ECO:0007669"/>
    <property type="project" value="TreeGrafter"/>
</dbReference>
<dbReference type="PROSITE" id="PS51444">
    <property type="entry name" value="FH2"/>
    <property type="match status" value="1"/>
</dbReference>
<dbReference type="GO" id="GO:0008360">
    <property type="term" value="P:regulation of cell shape"/>
    <property type="evidence" value="ECO:0007669"/>
    <property type="project" value="TreeGrafter"/>
</dbReference>
<feature type="compositionally biased region" description="Polar residues" evidence="2">
    <location>
        <begin position="377"/>
        <end position="388"/>
    </location>
</feature>
<dbReference type="GO" id="GO:0032040">
    <property type="term" value="C:small-subunit processome"/>
    <property type="evidence" value="ECO:0007669"/>
    <property type="project" value="InterPro"/>
</dbReference>
<dbReference type="Gene3D" id="1.20.58.2220">
    <property type="entry name" value="Formin, FH2 domain"/>
    <property type="match status" value="1"/>
</dbReference>
<dbReference type="Proteomes" id="UP000050741">
    <property type="component" value="Unassembled WGS sequence"/>
</dbReference>
<dbReference type="PANTHER" id="PTHR45857:SF8">
    <property type="entry name" value="FORMIN-HOMOLOGY AND ZINC FINGER DOMAINS PROTEIN 1"/>
    <property type="match status" value="1"/>
</dbReference>
<dbReference type="InterPro" id="IPR042201">
    <property type="entry name" value="FH2_Formin_sf"/>
</dbReference>
<accession>A0A183CGV5</accession>
<sequence length="1140" mass="125638">MLTGGTHNQTTADIRSSSPKLRAEDEGEAREEGAESPAAKRMHVEEGDDGQERGPSPLLSSARPMPMPMLPLPLPLPFVSSSSPATNATSPSLHRAPMMALPLTTTPLSSSSSSSSPPFSSAFSTANLFGLFERIANGTVIDTNFGIGGGVWPSAEIVSQQPQTLKTNSSTMAMDELTALSLSLNAGQQPQTPATIDKLLQISQQFLSGRNEMSGDGMGKKNAQKRAMAVGIGNGETTPRGEENNGTERDGTAAKGGGGGARGGNGDGRKRSYPYTFQFCVLCQKNVHSSKLPCHIRQCHVGKPMFQCPVCDFTSTYSKNNVKSHMVSLHGLAGDPISYMDQYASQVEEFMKQCFPNVRGRGRPLHGRLSPGAKQQLAVSTTTASSARMKQPVAANDGRSPVVTISPPTMSQSQQRRLSPATANAGPSSSQQRSGGRQQRTTTTVTQQQQQMADDQPMMVVGRAEAHHHQLLNSNNVNGGALLPFDATDVYGAAMGMLKTTPGNRTPTSLVPNRDGCSDPSLSNFGKGAAFGPLPQRDCGFLSAFNPFIYLQQLNNLFALNTVNPNGHQQQMPAEVKMETELDMAVDEDALHQQQPRLNASSIFSLEECLNLSQKFLKEMSKCEEPTNIANGEANDVKSDASKELLICHSSSSNTSPHPSGCFPSTTNSSASVGAVLREEVPRYFPHQLNLTVLDGPVLEKTVFKTFANSGELIEKFDLSVFEPFLDQNLGSLLSPTQHQNVALVRKQLGLKSFEIMFAVHRLDIDVLKPENVHLVMQIAPTDLDIRRFRLFEQSNSLNSLDEDEQFVVQLSKIDRLREKISVMALMGEFDQRVAQLNKHLLAHSVAAKLLFNSAEFHTILHVLLTCVNLVNGDFASQLVKGFRLLRLPEMCSFRFPDGSTLLKVLAQILRRHFADDLDTFLERTKVVEEAAKVEFAHFLRELRCLERGQSLVEEELQLCHGKNSQLANFLTHCELECAQLRECIQNTNCQVLSTMEFFGECTDEALGRAGNETIRGRLEKRKDWIRRTRDYQGKATNIRQLKKSARERNPDEFDFHMLRSQVGFDGLHRDLEAEDDEQNEAQRLLDDVNDIEYVRFKLGMERKKIEKLKAVLHFCAGEGTASKPLNKHKIFAEDEEEEF</sequence>
<feature type="domain" description="FH2" evidence="3">
    <location>
        <begin position="658"/>
        <end position="1049"/>
    </location>
</feature>
<keyword evidence="4" id="KW-1185">Reference proteome</keyword>
<dbReference type="GO" id="GO:0005829">
    <property type="term" value="C:cytosol"/>
    <property type="evidence" value="ECO:0007669"/>
    <property type="project" value="TreeGrafter"/>
</dbReference>
<feature type="compositionally biased region" description="Low complexity" evidence="2">
    <location>
        <begin position="428"/>
        <end position="451"/>
    </location>
</feature>
<feature type="compositionally biased region" description="Polar residues" evidence="2">
    <location>
        <begin position="406"/>
        <end position="427"/>
    </location>
</feature>